<dbReference type="SUPFAM" id="SSF47694">
    <property type="entry name" value="Cytochrome c oxidase subunit h"/>
    <property type="match status" value="1"/>
</dbReference>
<evidence type="ECO:0008006" key="12">
    <source>
        <dbReference type="Google" id="ProtNLM"/>
    </source>
</evidence>
<name>A0A1D8PU62_CANAL</name>
<dbReference type="InterPro" id="IPR048281">
    <property type="entry name" value="COA6_fun"/>
</dbReference>
<dbReference type="SMR" id="A0A1D8PU62"/>
<evidence type="ECO:0000256" key="8">
    <source>
        <dbReference type="ARBA" id="ARBA00023242"/>
    </source>
</evidence>
<reference evidence="10 11" key="3">
    <citation type="journal article" date="2013" name="Genome Biol.">
        <title>Assembly of a phased diploid Candida albicans genome facilitates allele-specific measurements and provides a simple model for repeat and indel structure.</title>
        <authorList>
            <person name="Muzzey D."/>
            <person name="Schwartz K."/>
            <person name="Weissman J.S."/>
            <person name="Sherlock G."/>
        </authorList>
    </citation>
    <scope>NUCLEOTIDE SEQUENCE [LARGE SCALE GENOMIC DNA]</scope>
    <source>
        <strain evidence="11">SC5314 / ATCC MYA-2876</strain>
    </source>
</reference>
<dbReference type="KEGG" id="cal:CAALFM_CR10280WA"/>
<dbReference type="STRING" id="237561.A0A1D8PU62"/>
<evidence type="ECO:0000256" key="4">
    <source>
        <dbReference type="ARBA" id="ARBA00006425"/>
    </source>
</evidence>
<dbReference type="GO" id="GO:0005758">
    <property type="term" value="C:mitochondrial intermembrane space"/>
    <property type="evidence" value="ECO:0000318"/>
    <property type="project" value="GO_Central"/>
</dbReference>
<dbReference type="AlphaFoldDB" id="A0A1D8PU62"/>
<evidence type="ECO:0000256" key="1">
    <source>
        <dbReference type="ARBA" id="ARBA00004123"/>
    </source>
</evidence>
<dbReference type="InterPro" id="IPR036549">
    <property type="entry name" value="CX6/COA6-like_sf"/>
</dbReference>
<evidence type="ECO:0000256" key="3">
    <source>
        <dbReference type="ARBA" id="ARBA00004569"/>
    </source>
</evidence>
<evidence type="ECO:0000256" key="2">
    <source>
        <dbReference type="ARBA" id="ARBA00004496"/>
    </source>
</evidence>
<reference evidence="10 11" key="1">
    <citation type="journal article" date="2004" name="Proc. Natl. Acad. Sci. U.S.A.">
        <title>The diploid genome sequence of Candida albicans.</title>
        <authorList>
            <person name="Jones T."/>
            <person name="Federspiel N.A."/>
            <person name="Chibana H."/>
            <person name="Dungan J."/>
            <person name="Kalman S."/>
            <person name="Magee B.B."/>
            <person name="Newport G."/>
            <person name="Thorstenson Y.R."/>
            <person name="Agabian N."/>
            <person name="Magee P.T."/>
            <person name="Davis R.W."/>
            <person name="Scherer S."/>
        </authorList>
    </citation>
    <scope>NUCLEOTIDE SEQUENCE [LARGE SCALE GENOMIC DNA]</scope>
    <source>
        <strain evidence="11">SC5314 / ATCC MYA-2876</strain>
    </source>
</reference>
<sequence length="108" mass="12663">MGFFTSSGEEVTFAPNKGQRVVCWEKRDGFFECLSKNYIDNSLDSKELDKVNKQCGTEKKEFEQNCATSWVKYFQEKRYNDLVRQRYIDKLESEGAQPLPFKIEGVKK</sequence>
<dbReference type="RefSeq" id="XP_719365.1">
    <property type="nucleotide sequence ID" value="XM_714272.1"/>
</dbReference>
<dbReference type="GO" id="GO:0006878">
    <property type="term" value="P:intracellular copper ion homeostasis"/>
    <property type="evidence" value="ECO:0007669"/>
    <property type="project" value="EnsemblFungi"/>
</dbReference>
<keyword evidence="8" id="KW-0539">Nucleus</keyword>
<keyword evidence="6" id="KW-0496">Mitochondrion</keyword>
<dbReference type="PANTHER" id="PTHR47677">
    <property type="entry name" value="CYTOCHROME C OXIDASE ASSEMBLY FACTOR 6"/>
    <property type="match status" value="1"/>
</dbReference>
<keyword evidence="5" id="KW-0963">Cytoplasm</keyword>
<comment type="similarity">
    <text evidence="4">Belongs to the cytochrome c oxidase subunit 6B family.</text>
</comment>
<keyword evidence="11" id="KW-1185">Reference proteome</keyword>
<dbReference type="eggNOG" id="ENOG502S7HF">
    <property type="taxonomic scope" value="Eukaryota"/>
</dbReference>
<dbReference type="PANTHER" id="PTHR47677:SF1">
    <property type="entry name" value="CYTOCHROME C OXIDASE ASSEMBLY FACTOR 6"/>
    <property type="match status" value="1"/>
</dbReference>
<evidence type="ECO:0000313" key="11">
    <source>
        <dbReference type="Proteomes" id="UP000000559"/>
    </source>
</evidence>
<comment type="subcellular location">
    <subcellularLocation>
        <location evidence="2">Cytoplasm</location>
    </subcellularLocation>
    <subcellularLocation>
        <location evidence="3">Mitochondrion intermembrane space</location>
    </subcellularLocation>
    <subcellularLocation>
        <location evidence="1">Nucleus</location>
    </subcellularLocation>
</comment>
<evidence type="ECO:0000256" key="7">
    <source>
        <dbReference type="ARBA" id="ARBA00023157"/>
    </source>
</evidence>
<dbReference type="GO" id="GO:0033617">
    <property type="term" value="P:mitochondrial respiratory chain complex IV assembly"/>
    <property type="evidence" value="ECO:0000318"/>
    <property type="project" value="GO_Central"/>
</dbReference>
<evidence type="ECO:0000313" key="10">
    <source>
        <dbReference type="EMBL" id="AOW31678.1"/>
    </source>
</evidence>
<dbReference type="GeneID" id="3638934"/>
<keyword evidence="7" id="KW-1015">Disulfide bond</keyword>
<evidence type="ECO:0000313" key="9">
    <source>
        <dbReference type="CGD" id="CAL0000192669"/>
    </source>
</evidence>
<dbReference type="OrthoDB" id="5545577at2759"/>
<dbReference type="EMBL" id="CP017630">
    <property type="protein sequence ID" value="AOW31678.1"/>
    <property type="molecule type" value="Genomic_DNA"/>
</dbReference>
<dbReference type="CGD" id="CAL0000192669">
    <property type="gene designation" value="orf19.7603"/>
</dbReference>
<evidence type="ECO:0000256" key="5">
    <source>
        <dbReference type="ARBA" id="ARBA00022490"/>
    </source>
</evidence>
<dbReference type="FunFam" id="1.10.10.140:FF:000003">
    <property type="entry name" value="Cytochrome c oxidase assembly factor 6"/>
    <property type="match status" value="1"/>
</dbReference>
<dbReference type="VEuPathDB" id="FungiDB:CR_10280W_A"/>
<dbReference type="GO" id="GO:0005634">
    <property type="term" value="C:nucleus"/>
    <property type="evidence" value="ECO:0007669"/>
    <property type="project" value="UniProtKB-SubCell"/>
</dbReference>
<gene>
    <name evidence="10" type="ordered locus">CAALFM_CR10280WA</name>
    <name evidence="9" type="ordered locus">orf19.7603</name>
</gene>
<dbReference type="InterPro" id="IPR048280">
    <property type="entry name" value="COX6B-like"/>
</dbReference>
<dbReference type="OMA" id="NCARSWV"/>
<dbReference type="InParanoid" id="A0A1D8PU62"/>
<dbReference type="Pfam" id="PF02297">
    <property type="entry name" value="COX6B"/>
    <property type="match status" value="1"/>
</dbReference>
<dbReference type="Gene3D" id="1.10.10.140">
    <property type="entry name" value="Cytochrome c oxidase, subunit VIb"/>
    <property type="match status" value="1"/>
</dbReference>
<evidence type="ECO:0000256" key="6">
    <source>
        <dbReference type="ARBA" id="ARBA00023128"/>
    </source>
</evidence>
<protein>
    <recommendedName>
        <fullName evidence="12">Cytochrome c oxidase assembly factor 6</fullName>
    </recommendedName>
</protein>
<reference evidence="10 11" key="2">
    <citation type="journal article" date="2007" name="Genome Biol.">
        <title>Assembly of the Candida albicans genome into sixteen supercontigs aligned on the eight chromosomes.</title>
        <authorList>
            <person name="van het Hoog M."/>
            <person name="Rast T.J."/>
            <person name="Martchenko M."/>
            <person name="Grindle S."/>
            <person name="Dignard D."/>
            <person name="Hogues H."/>
            <person name="Cuomo C."/>
            <person name="Berriman M."/>
            <person name="Scherer S."/>
            <person name="Magee B.B."/>
            <person name="Whiteway M."/>
            <person name="Chibana H."/>
            <person name="Nantel A."/>
            <person name="Magee P.T."/>
        </authorList>
    </citation>
    <scope>GENOME REANNOTATION</scope>
    <source>
        <strain evidence="11">SC5314 / ATCC MYA-2876</strain>
    </source>
</reference>
<organism evidence="10 11">
    <name type="scientific">Candida albicans (strain SC5314 / ATCC MYA-2876)</name>
    <name type="common">Yeast</name>
    <dbReference type="NCBI Taxonomy" id="237561"/>
    <lineage>
        <taxon>Eukaryota</taxon>
        <taxon>Fungi</taxon>
        <taxon>Dikarya</taxon>
        <taxon>Ascomycota</taxon>
        <taxon>Saccharomycotina</taxon>
        <taxon>Pichiomycetes</taxon>
        <taxon>Debaryomycetaceae</taxon>
        <taxon>Candida/Lodderomyces clade</taxon>
        <taxon>Candida</taxon>
    </lineage>
</organism>
<accession>A0A1D8PU62</accession>
<dbReference type="GO" id="GO:0005507">
    <property type="term" value="F:copper ion binding"/>
    <property type="evidence" value="ECO:0007669"/>
    <property type="project" value="EnsemblFungi"/>
</dbReference>
<proteinExistence type="inferred from homology"/>
<dbReference type="FunCoup" id="A0A1D8PU62">
    <property type="interactions" value="183"/>
</dbReference>
<dbReference type="Proteomes" id="UP000000559">
    <property type="component" value="Chromosome R"/>
</dbReference>